<accession>A0A6A4I3I3</accession>
<dbReference type="Proteomes" id="UP000799118">
    <property type="component" value="Unassembled WGS sequence"/>
</dbReference>
<gene>
    <name evidence="1" type="ORF">BT96DRAFT_814525</name>
</gene>
<dbReference type="AlphaFoldDB" id="A0A6A4I3I3"/>
<keyword evidence="2" id="KW-1185">Reference proteome</keyword>
<evidence type="ECO:0008006" key="3">
    <source>
        <dbReference type="Google" id="ProtNLM"/>
    </source>
</evidence>
<sequence>MLIVARKYSEVIDDITSNKSLKLRKYELSDTQWEIVDDLIHVLEIFKNATLLFSKDSKDSESTISQVIPMMDVIDDFLVNAGPAPVTNAPSNKRNLHPAVKAAIALAKATMNHYYLFTDDSNIYWITMVLHPGLKLNYFCMRGWEQKWIDTAESITRKEFKFYDNIEVAAEPSTPVSISLLIVPFLTYGVEVCPYN</sequence>
<reference evidence="1" key="1">
    <citation type="journal article" date="2019" name="Environ. Microbiol.">
        <title>Fungal ecological strategies reflected in gene transcription - a case study of two litter decomposers.</title>
        <authorList>
            <person name="Barbi F."/>
            <person name="Kohler A."/>
            <person name="Barry K."/>
            <person name="Baskaran P."/>
            <person name="Daum C."/>
            <person name="Fauchery L."/>
            <person name="Ihrmark K."/>
            <person name="Kuo A."/>
            <person name="LaButti K."/>
            <person name="Lipzen A."/>
            <person name="Morin E."/>
            <person name="Grigoriev I.V."/>
            <person name="Henrissat B."/>
            <person name="Lindahl B."/>
            <person name="Martin F."/>
        </authorList>
    </citation>
    <scope>NUCLEOTIDE SEQUENCE</scope>
    <source>
        <strain evidence="1">JB14</strain>
    </source>
</reference>
<dbReference type="EMBL" id="ML769422">
    <property type="protein sequence ID" value="KAE9403727.1"/>
    <property type="molecule type" value="Genomic_DNA"/>
</dbReference>
<evidence type="ECO:0000313" key="2">
    <source>
        <dbReference type="Proteomes" id="UP000799118"/>
    </source>
</evidence>
<name>A0A6A4I3I3_9AGAR</name>
<proteinExistence type="predicted"/>
<dbReference type="OrthoDB" id="3359487at2759"/>
<evidence type="ECO:0000313" key="1">
    <source>
        <dbReference type="EMBL" id="KAE9403727.1"/>
    </source>
</evidence>
<protein>
    <recommendedName>
        <fullName evidence="3">hAT-like transposase RNase-H fold domain-containing protein</fullName>
    </recommendedName>
</protein>
<organism evidence="1 2">
    <name type="scientific">Gymnopus androsaceus JB14</name>
    <dbReference type="NCBI Taxonomy" id="1447944"/>
    <lineage>
        <taxon>Eukaryota</taxon>
        <taxon>Fungi</taxon>
        <taxon>Dikarya</taxon>
        <taxon>Basidiomycota</taxon>
        <taxon>Agaricomycotina</taxon>
        <taxon>Agaricomycetes</taxon>
        <taxon>Agaricomycetidae</taxon>
        <taxon>Agaricales</taxon>
        <taxon>Marasmiineae</taxon>
        <taxon>Omphalotaceae</taxon>
        <taxon>Gymnopus</taxon>
    </lineage>
</organism>